<dbReference type="EMBL" id="KI630214">
    <property type="protein sequence ID" value="EYU44154.1"/>
    <property type="molecule type" value="Genomic_DNA"/>
</dbReference>
<keyword evidence="4" id="KW-1185">Reference proteome</keyword>
<dbReference type="PANTHER" id="PTHR47926">
    <property type="entry name" value="PENTATRICOPEPTIDE REPEAT-CONTAINING PROTEIN"/>
    <property type="match status" value="1"/>
</dbReference>
<dbReference type="GO" id="GO:0009451">
    <property type="term" value="P:RNA modification"/>
    <property type="evidence" value="ECO:0000318"/>
    <property type="project" value="GO_Central"/>
</dbReference>
<dbReference type="AlphaFoldDB" id="A0A022RVR8"/>
<evidence type="ECO:0000313" key="4">
    <source>
        <dbReference type="Proteomes" id="UP000030748"/>
    </source>
</evidence>
<dbReference type="GO" id="GO:0099402">
    <property type="term" value="P:plant organ development"/>
    <property type="evidence" value="ECO:0007669"/>
    <property type="project" value="UniProtKB-ARBA"/>
</dbReference>
<dbReference type="Pfam" id="PF01535">
    <property type="entry name" value="PPR"/>
    <property type="match status" value="8"/>
</dbReference>
<evidence type="ECO:0008006" key="5">
    <source>
        <dbReference type="Google" id="ProtNLM"/>
    </source>
</evidence>
<keyword evidence="1" id="KW-0677">Repeat</keyword>
<dbReference type="eggNOG" id="KOG4197">
    <property type="taxonomic scope" value="Eukaryota"/>
</dbReference>
<gene>
    <name evidence="3" type="ORF">MIMGU_mgv1a022659mg</name>
</gene>
<organism evidence="3 4">
    <name type="scientific">Erythranthe guttata</name>
    <name type="common">Yellow monkey flower</name>
    <name type="synonym">Mimulus guttatus</name>
    <dbReference type="NCBI Taxonomy" id="4155"/>
    <lineage>
        <taxon>Eukaryota</taxon>
        <taxon>Viridiplantae</taxon>
        <taxon>Streptophyta</taxon>
        <taxon>Embryophyta</taxon>
        <taxon>Tracheophyta</taxon>
        <taxon>Spermatophyta</taxon>
        <taxon>Magnoliopsida</taxon>
        <taxon>eudicotyledons</taxon>
        <taxon>Gunneridae</taxon>
        <taxon>Pentapetalae</taxon>
        <taxon>asterids</taxon>
        <taxon>lamiids</taxon>
        <taxon>Lamiales</taxon>
        <taxon>Phrymaceae</taxon>
        <taxon>Erythranthe</taxon>
    </lineage>
</organism>
<sequence length="736" mass="82270">MLRCKNYTTSITDKFASCLEKCTEISDLRKLHACVITQGFDQIEFLCFKLLNSYARFNLLAESKWVFNKIINTDLSVWSSIIVGCFRADEYGEVLRLYSNLKQKKIGIHGAAITFALKSCVESGATEFGRNLHADAFKFGLSYDPFVGSSLINFYTKCDKIGDAAKVFDEITDRDVVAYTSMITGYAQLGNHHSYKAFRVAKEMQMNGFEPNRVTLVSLLQCASRLRTLENGRSIHGYAIRRQIGRLNEVFETSLLDMYIKCGDPYSGAMIFDKMTQKTTGSWNALITGHLQLQQPLEAFDHFLQMVSSKCDLDLIALANGLLCCADLGYLLVGKAIHCHILRKGVNLDLVCTTALIDMYSKCKHLSEATNIFRTTETNKDDALFNVMISGYLNNGRVFEALETFQEMVTNCIRPNTGTIISVLSALSDTKYVRTSKSIHAYVYRQGLEANTDISNQFVNTYAKCGFVESAKQVFDKIKIKDRVTWTSMMTGFVNNGFLNEAILNQLGCLILVKEVHARIYRLFLEKDTTLLNSLITTYSKWGKFETARNLFKHMSEKHLSSWNTMIAAYGMHGDFGGAFELIEKMKNENVGPDGVTFRAILSACSHNGLVEEGLSAFRSMESEYGIVPSDEHYGCVVDLLGRSGRLEEAYNVLECFPSTRNASNLGALLSACRVYGDSEMGERIGRWILDVGPENGSVYCSVSNMYAGGGRWDEVARVGFLAKGKGLRRTAGYSL</sequence>
<dbReference type="InterPro" id="IPR011990">
    <property type="entry name" value="TPR-like_helical_dom_sf"/>
</dbReference>
<dbReference type="GO" id="GO:0003723">
    <property type="term" value="F:RNA binding"/>
    <property type="evidence" value="ECO:0000318"/>
    <property type="project" value="GO_Central"/>
</dbReference>
<dbReference type="PANTHER" id="PTHR47926:SF452">
    <property type="entry name" value="PENTATRICOPEPTIDE REPEAT-CONTAINING PROTEIN"/>
    <property type="match status" value="1"/>
</dbReference>
<dbReference type="InterPro" id="IPR046960">
    <property type="entry name" value="PPR_At4g14850-like_plant"/>
</dbReference>
<evidence type="ECO:0000256" key="1">
    <source>
        <dbReference type="ARBA" id="ARBA00022737"/>
    </source>
</evidence>
<feature type="repeat" description="PPR" evidence="2">
    <location>
        <begin position="559"/>
        <end position="593"/>
    </location>
</feature>
<feature type="repeat" description="PPR" evidence="2">
    <location>
        <begin position="594"/>
        <end position="624"/>
    </location>
</feature>
<evidence type="ECO:0000313" key="3">
    <source>
        <dbReference type="EMBL" id="EYU44154.1"/>
    </source>
</evidence>
<dbReference type="FunFam" id="1.25.40.10:FF:000158">
    <property type="entry name" value="pentatricopeptide repeat-containing protein At2g33680"/>
    <property type="match status" value="1"/>
</dbReference>
<reference evidence="3 4" key="1">
    <citation type="journal article" date="2013" name="Proc. Natl. Acad. Sci. U.S.A.">
        <title>Fine-scale variation in meiotic recombination in Mimulus inferred from population shotgun sequencing.</title>
        <authorList>
            <person name="Hellsten U."/>
            <person name="Wright K.M."/>
            <person name="Jenkins J."/>
            <person name="Shu S."/>
            <person name="Yuan Y."/>
            <person name="Wessler S.R."/>
            <person name="Schmutz J."/>
            <person name="Willis J.H."/>
            <person name="Rokhsar D.S."/>
        </authorList>
    </citation>
    <scope>NUCLEOTIDE SEQUENCE [LARGE SCALE GENOMIC DNA]</scope>
    <source>
        <strain evidence="4">cv. DUN x IM62</strain>
    </source>
</reference>
<dbReference type="FunFam" id="1.25.40.10:FF:000396">
    <property type="entry name" value="Pentatricopeptide repeat-containing protein At2g36730"/>
    <property type="match status" value="1"/>
</dbReference>
<feature type="repeat" description="PPR" evidence="2">
    <location>
        <begin position="381"/>
        <end position="415"/>
    </location>
</feature>
<name>A0A022RVR8_ERYGU</name>
<dbReference type="Gene3D" id="1.25.40.10">
    <property type="entry name" value="Tetratricopeptide repeat domain"/>
    <property type="match status" value="4"/>
</dbReference>
<proteinExistence type="predicted"/>
<protein>
    <recommendedName>
        <fullName evidence="5">Pentacotripeptide-repeat region of PRORP domain-containing protein</fullName>
    </recommendedName>
</protein>
<dbReference type="PROSITE" id="PS51375">
    <property type="entry name" value="PPR"/>
    <property type="match status" value="5"/>
</dbReference>
<feature type="repeat" description="PPR" evidence="2">
    <location>
        <begin position="175"/>
        <end position="211"/>
    </location>
</feature>
<dbReference type="Proteomes" id="UP000030748">
    <property type="component" value="Unassembled WGS sequence"/>
</dbReference>
<accession>A0A022RVR8</accession>
<dbReference type="NCBIfam" id="TIGR00756">
    <property type="entry name" value="PPR"/>
    <property type="match status" value="5"/>
</dbReference>
<evidence type="ECO:0000256" key="2">
    <source>
        <dbReference type="PROSITE-ProRule" id="PRU00708"/>
    </source>
</evidence>
<feature type="repeat" description="PPR" evidence="2">
    <location>
        <begin position="528"/>
        <end position="558"/>
    </location>
</feature>
<dbReference type="Pfam" id="PF20431">
    <property type="entry name" value="E_motif"/>
    <property type="match status" value="1"/>
</dbReference>
<feature type="non-terminal residue" evidence="3">
    <location>
        <position position="736"/>
    </location>
</feature>
<dbReference type="InterPro" id="IPR046848">
    <property type="entry name" value="E_motif"/>
</dbReference>
<dbReference type="InterPro" id="IPR002885">
    <property type="entry name" value="PPR_rpt"/>
</dbReference>
<dbReference type="Pfam" id="PF13041">
    <property type="entry name" value="PPR_2"/>
    <property type="match status" value="3"/>
</dbReference>